<evidence type="ECO:0000313" key="3">
    <source>
        <dbReference type="Proteomes" id="UP001458880"/>
    </source>
</evidence>
<feature type="signal peptide" evidence="1">
    <location>
        <begin position="1"/>
        <end position="19"/>
    </location>
</feature>
<keyword evidence="1" id="KW-0732">Signal</keyword>
<sequence length="111" mass="12541">MMKRFLLLVLLAVAATVDGSHRKLKTYMKFDNSYGHDCDEYACGNAPLEPNYCLEYVTTDVVEVHGICMAQKAICWSNKPVPARVVPMEVCAAAVPADKWQMIFKTHQHKH</sequence>
<name>A0AAW1JZD7_POPJA</name>
<evidence type="ECO:0000313" key="2">
    <source>
        <dbReference type="EMBL" id="KAK9710887.1"/>
    </source>
</evidence>
<reference evidence="2 3" key="1">
    <citation type="journal article" date="2024" name="BMC Genomics">
        <title>De novo assembly and annotation of Popillia japonica's genome with initial clues to its potential as an invasive pest.</title>
        <authorList>
            <person name="Cucini C."/>
            <person name="Boschi S."/>
            <person name="Funari R."/>
            <person name="Cardaioli E."/>
            <person name="Iannotti N."/>
            <person name="Marturano G."/>
            <person name="Paoli F."/>
            <person name="Bruttini M."/>
            <person name="Carapelli A."/>
            <person name="Frati F."/>
            <person name="Nardi F."/>
        </authorList>
    </citation>
    <scope>NUCLEOTIDE SEQUENCE [LARGE SCALE GENOMIC DNA]</scope>
    <source>
        <strain evidence="2">DMR45628</strain>
    </source>
</reference>
<organism evidence="2 3">
    <name type="scientific">Popillia japonica</name>
    <name type="common">Japanese beetle</name>
    <dbReference type="NCBI Taxonomy" id="7064"/>
    <lineage>
        <taxon>Eukaryota</taxon>
        <taxon>Metazoa</taxon>
        <taxon>Ecdysozoa</taxon>
        <taxon>Arthropoda</taxon>
        <taxon>Hexapoda</taxon>
        <taxon>Insecta</taxon>
        <taxon>Pterygota</taxon>
        <taxon>Neoptera</taxon>
        <taxon>Endopterygota</taxon>
        <taxon>Coleoptera</taxon>
        <taxon>Polyphaga</taxon>
        <taxon>Scarabaeiformia</taxon>
        <taxon>Scarabaeidae</taxon>
        <taxon>Rutelinae</taxon>
        <taxon>Popillia</taxon>
    </lineage>
</organism>
<proteinExistence type="predicted"/>
<dbReference type="Proteomes" id="UP001458880">
    <property type="component" value="Unassembled WGS sequence"/>
</dbReference>
<dbReference type="AlphaFoldDB" id="A0AAW1JZD7"/>
<protein>
    <submittedName>
        <fullName evidence="2">Uncharacterized protein</fullName>
    </submittedName>
</protein>
<keyword evidence="3" id="KW-1185">Reference proteome</keyword>
<dbReference type="EMBL" id="JASPKY010000287">
    <property type="protein sequence ID" value="KAK9710887.1"/>
    <property type="molecule type" value="Genomic_DNA"/>
</dbReference>
<accession>A0AAW1JZD7</accession>
<feature type="chain" id="PRO_5043340345" evidence="1">
    <location>
        <begin position="20"/>
        <end position="111"/>
    </location>
</feature>
<evidence type="ECO:0000256" key="1">
    <source>
        <dbReference type="SAM" id="SignalP"/>
    </source>
</evidence>
<gene>
    <name evidence="2" type="ORF">QE152_g25779</name>
</gene>
<comment type="caution">
    <text evidence="2">The sequence shown here is derived from an EMBL/GenBank/DDBJ whole genome shotgun (WGS) entry which is preliminary data.</text>
</comment>